<dbReference type="PROSITE" id="PS01022">
    <property type="entry name" value="PTR2_1"/>
    <property type="match status" value="1"/>
</dbReference>
<keyword evidence="6 8" id="KW-1133">Transmembrane helix</keyword>
<feature type="transmembrane region" description="Helical" evidence="8">
    <location>
        <begin position="219"/>
        <end position="241"/>
    </location>
</feature>
<feature type="transmembrane region" description="Helical" evidence="8">
    <location>
        <begin position="84"/>
        <end position="102"/>
    </location>
</feature>
<dbReference type="SUPFAM" id="SSF103473">
    <property type="entry name" value="MFS general substrate transporter"/>
    <property type="match status" value="1"/>
</dbReference>
<feature type="transmembrane region" description="Helical" evidence="8">
    <location>
        <begin position="281"/>
        <end position="298"/>
    </location>
</feature>
<feature type="transmembrane region" description="Helical" evidence="8">
    <location>
        <begin position="329"/>
        <end position="347"/>
    </location>
</feature>
<feature type="transmembrane region" description="Helical" evidence="8">
    <location>
        <begin position="146"/>
        <end position="166"/>
    </location>
</feature>
<evidence type="ECO:0000256" key="6">
    <source>
        <dbReference type="ARBA" id="ARBA00022989"/>
    </source>
</evidence>
<dbReference type="InterPro" id="IPR050171">
    <property type="entry name" value="MFS_Transporters"/>
</dbReference>
<evidence type="ECO:0000256" key="1">
    <source>
        <dbReference type="ARBA" id="ARBA00004651"/>
    </source>
</evidence>
<organism evidence="10">
    <name type="scientific">Loigolactobacillus rennini</name>
    <dbReference type="NCBI Taxonomy" id="238013"/>
    <lineage>
        <taxon>Bacteria</taxon>
        <taxon>Bacillati</taxon>
        <taxon>Bacillota</taxon>
        <taxon>Bacilli</taxon>
        <taxon>Lactobacillales</taxon>
        <taxon>Lactobacillaceae</taxon>
        <taxon>Loigolactobacillus</taxon>
    </lineage>
</organism>
<dbReference type="NCBIfam" id="TIGR00924">
    <property type="entry name" value="yjdL_sub1_fam"/>
    <property type="match status" value="1"/>
</dbReference>
<dbReference type="EMBL" id="LT634362">
    <property type="protein sequence ID" value="SFZ88927.1"/>
    <property type="molecule type" value="Genomic_DNA"/>
</dbReference>
<evidence type="ECO:0000256" key="3">
    <source>
        <dbReference type="ARBA" id="ARBA00022448"/>
    </source>
</evidence>
<proteinExistence type="inferred from homology"/>
<keyword evidence="7 8" id="KW-0472">Membrane</keyword>
<dbReference type="Gene3D" id="1.20.1250.20">
    <property type="entry name" value="MFS general substrate transporter like domains"/>
    <property type="match status" value="1"/>
</dbReference>
<keyword evidence="3" id="KW-0813">Transport</keyword>
<sequence length="491" mass="53766">MKRKERKFLGQPWGLSTLFFTEMWERFSYHGMRAILLFYMYYQVTQGGLGLEKGTASSIMAIYGSLVYLAAVLGGWVGDRLLGSFKTVLYGGVLIMLGHIVLSFPSGAWALFVSIALIVVGTGFLKPNVSDMVGLLYSEEDQNRDVGFTIFVFGINFGSFIAPIVVGSIGQGYSFHVGFSLAAIGMLFGLIQYYRGRNHLSAAAKKPSNPITPTERQKILRLIALGMGSLAIILIILAGMGKLTIDAIILLITIIAVALPFYYFTVMLTSKKVTAKEKKHVLAYIPLFIAIVLFWGIQESGSVVMTLFAEDRTILHIGALQLHSSNFQALNPFFITILMPGFTWLIQHWKRQPSSAGKFAIGLILAGCSYLLMTLPGLLHGTAGRVSPFWLIASALVVEIAECFISPIGLSTTTKLAPAAFRSQMMSMWFLADAVGQAFNSQLVSYYSPTTEISYFFAIGSVSVIAGFILVLFVPRIKQLMHGLAEVTAED</sequence>
<dbReference type="PANTHER" id="PTHR23517">
    <property type="entry name" value="RESISTANCE PROTEIN MDTM, PUTATIVE-RELATED-RELATED"/>
    <property type="match status" value="1"/>
</dbReference>
<feature type="transmembrane region" description="Helical" evidence="8">
    <location>
        <begin position="27"/>
        <end position="44"/>
    </location>
</feature>
<name>A0A1K2I981_9LACO</name>
<evidence type="ECO:0000256" key="7">
    <source>
        <dbReference type="ARBA" id="ARBA00023136"/>
    </source>
</evidence>
<evidence type="ECO:0000259" key="9">
    <source>
        <dbReference type="PROSITE" id="PS50850"/>
    </source>
</evidence>
<evidence type="ECO:0000256" key="8">
    <source>
        <dbReference type="SAM" id="Phobius"/>
    </source>
</evidence>
<keyword evidence="5 8" id="KW-0812">Transmembrane</keyword>
<evidence type="ECO:0000313" key="10">
    <source>
        <dbReference type="EMBL" id="SFZ88927.1"/>
    </source>
</evidence>
<evidence type="ECO:0000256" key="4">
    <source>
        <dbReference type="ARBA" id="ARBA00022475"/>
    </source>
</evidence>
<dbReference type="InterPro" id="IPR005279">
    <property type="entry name" value="Dipep/tripep_permease"/>
</dbReference>
<feature type="domain" description="Major facilitator superfamily (MFS) profile" evidence="9">
    <location>
        <begin position="1"/>
        <end position="197"/>
    </location>
</feature>
<evidence type="ECO:0000256" key="2">
    <source>
        <dbReference type="ARBA" id="ARBA00005982"/>
    </source>
</evidence>
<reference evidence="10" key="1">
    <citation type="submission" date="2016-11" db="EMBL/GenBank/DDBJ databases">
        <authorList>
            <person name="Jaros S."/>
            <person name="Januszkiewicz K."/>
            <person name="Wedrychowicz H."/>
        </authorList>
    </citation>
    <scope>NUCLEOTIDE SEQUENCE</scope>
    <source>
        <strain evidence="10">ACA-DC 565</strain>
    </source>
</reference>
<dbReference type="InterPro" id="IPR000109">
    <property type="entry name" value="POT_fam"/>
</dbReference>
<dbReference type="GO" id="GO:0005886">
    <property type="term" value="C:plasma membrane"/>
    <property type="evidence" value="ECO:0007669"/>
    <property type="project" value="UniProtKB-SubCell"/>
</dbReference>
<keyword evidence="4" id="KW-1003">Cell membrane</keyword>
<feature type="transmembrane region" description="Helical" evidence="8">
    <location>
        <begin position="453"/>
        <end position="474"/>
    </location>
</feature>
<dbReference type="InterPro" id="IPR018456">
    <property type="entry name" value="PTR2_symporter_CS"/>
</dbReference>
<dbReference type="CDD" id="cd17346">
    <property type="entry name" value="MFS_DtpA_like"/>
    <property type="match status" value="1"/>
</dbReference>
<feature type="transmembrane region" description="Helical" evidence="8">
    <location>
        <begin position="56"/>
        <end position="77"/>
    </location>
</feature>
<feature type="transmembrane region" description="Helical" evidence="8">
    <location>
        <begin position="359"/>
        <end position="383"/>
    </location>
</feature>
<dbReference type="GO" id="GO:0006857">
    <property type="term" value="P:oligopeptide transport"/>
    <property type="evidence" value="ECO:0007669"/>
    <property type="project" value="InterPro"/>
</dbReference>
<dbReference type="InterPro" id="IPR020846">
    <property type="entry name" value="MFS_dom"/>
</dbReference>
<dbReference type="InterPro" id="IPR036259">
    <property type="entry name" value="MFS_trans_sf"/>
</dbReference>
<feature type="transmembrane region" description="Helical" evidence="8">
    <location>
        <begin position="108"/>
        <end position="125"/>
    </location>
</feature>
<dbReference type="PROSITE" id="PS50850">
    <property type="entry name" value="MFS"/>
    <property type="match status" value="1"/>
</dbReference>
<protein>
    <submittedName>
        <fullName evidence="10">Di/tripeptide permease DtpT</fullName>
    </submittedName>
</protein>
<accession>A0A1K2I981</accession>
<dbReference type="PANTHER" id="PTHR23517:SF15">
    <property type="entry name" value="PROTON-DEPENDENT OLIGOPEPTIDE FAMILY TRANSPORT PROTEIN"/>
    <property type="match status" value="1"/>
</dbReference>
<feature type="transmembrane region" description="Helical" evidence="8">
    <location>
        <begin position="172"/>
        <end position="191"/>
    </location>
</feature>
<gene>
    <name evidence="10" type="ORF">LREN565_2040</name>
</gene>
<feature type="transmembrane region" description="Helical" evidence="8">
    <location>
        <begin position="247"/>
        <end position="269"/>
    </location>
</feature>
<dbReference type="Pfam" id="PF00854">
    <property type="entry name" value="PTR2"/>
    <property type="match status" value="1"/>
</dbReference>
<dbReference type="AlphaFoldDB" id="A0A1K2I981"/>
<comment type="similarity">
    <text evidence="2">Belongs to the major facilitator superfamily. Proton-dependent oligopeptide transporter (POT/PTR) (TC 2.A.17) family.</text>
</comment>
<dbReference type="GO" id="GO:1904680">
    <property type="term" value="F:peptide transmembrane transporter activity"/>
    <property type="evidence" value="ECO:0007669"/>
    <property type="project" value="InterPro"/>
</dbReference>
<comment type="subcellular location">
    <subcellularLocation>
        <location evidence="1">Cell membrane</location>
        <topology evidence="1">Multi-pass membrane protein</topology>
    </subcellularLocation>
</comment>
<evidence type="ECO:0000256" key="5">
    <source>
        <dbReference type="ARBA" id="ARBA00022692"/>
    </source>
</evidence>